<evidence type="ECO:0000256" key="7">
    <source>
        <dbReference type="ARBA" id="ARBA00023136"/>
    </source>
</evidence>
<dbReference type="PANTHER" id="PTHR30069">
    <property type="entry name" value="TONB-DEPENDENT OUTER MEMBRANE RECEPTOR"/>
    <property type="match status" value="1"/>
</dbReference>
<reference evidence="15" key="1">
    <citation type="submission" date="2017-02" db="EMBL/GenBank/DDBJ databases">
        <authorList>
            <person name="Regsiter A."/>
            <person name="William W."/>
        </authorList>
    </citation>
    <scope>NUCLEOTIDE SEQUENCE</scope>
    <source>
        <strain evidence="15">Bib</strain>
    </source>
</reference>
<dbReference type="PROSITE" id="PS52016">
    <property type="entry name" value="TONB_DEPENDENT_REC_3"/>
    <property type="match status" value="1"/>
</dbReference>
<evidence type="ECO:0000259" key="14">
    <source>
        <dbReference type="Pfam" id="PF07715"/>
    </source>
</evidence>
<evidence type="ECO:0000256" key="11">
    <source>
        <dbReference type="RuleBase" id="RU003357"/>
    </source>
</evidence>
<evidence type="ECO:0008006" key="16">
    <source>
        <dbReference type="Google" id="ProtNLM"/>
    </source>
</evidence>
<dbReference type="Gene3D" id="2.40.170.20">
    <property type="entry name" value="TonB-dependent receptor, beta-barrel domain"/>
    <property type="match status" value="1"/>
</dbReference>
<evidence type="ECO:0000259" key="13">
    <source>
        <dbReference type="Pfam" id="PF00593"/>
    </source>
</evidence>
<evidence type="ECO:0000313" key="15">
    <source>
        <dbReference type="EMBL" id="SLM10888.1"/>
    </source>
</evidence>
<evidence type="ECO:0000256" key="2">
    <source>
        <dbReference type="ARBA" id="ARBA00022448"/>
    </source>
</evidence>
<organism evidence="15">
    <name type="scientific">uncultured spirochete</name>
    <dbReference type="NCBI Taxonomy" id="156406"/>
    <lineage>
        <taxon>Bacteria</taxon>
        <taxon>Pseudomonadati</taxon>
        <taxon>Spirochaetota</taxon>
        <taxon>Spirochaetia</taxon>
        <taxon>Spirochaetales</taxon>
        <taxon>environmental samples</taxon>
    </lineage>
</organism>
<gene>
    <name evidence="15" type="ORF">SPIROBIBN47_150156</name>
</gene>
<keyword evidence="6 11" id="KW-0798">TonB box</keyword>
<dbReference type="GO" id="GO:0044718">
    <property type="term" value="P:siderophore transmembrane transport"/>
    <property type="evidence" value="ECO:0007669"/>
    <property type="project" value="TreeGrafter"/>
</dbReference>
<feature type="domain" description="TonB-dependent receptor plug" evidence="14">
    <location>
        <begin position="50"/>
        <end position="152"/>
    </location>
</feature>
<evidence type="ECO:0000256" key="6">
    <source>
        <dbReference type="ARBA" id="ARBA00023077"/>
    </source>
</evidence>
<keyword evidence="2 10" id="KW-0813">Transport</keyword>
<dbReference type="AlphaFoldDB" id="A0A3P3XG92"/>
<dbReference type="Pfam" id="PF00593">
    <property type="entry name" value="TonB_dep_Rec_b-barrel"/>
    <property type="match status" value="1"/>
</dbReference>
<feature type="domain" description="TonB-dependent receptor-like beta-barrel" evidence="13">
    <location>
        <begin position="287"/>
        <end position="623"/>
    </location>
</feature>
<evidence type="ECO:0000256" key="12">
    <source>
        <dbReference type="SAM" id="SignalP"/>
    </source>
</evidence>
<keyword evidence="9 10" id="KW-0998">Cell outer membrane</keyword>
<feature type="chain" id="PRO_5017962878" description="TonB-dependent receptor" evidence="12">
    <location>
        <begin position="25"/>
        <end position="657"/>
    </location>
</feature>
<proteinExistence type="inferred from homology"/>
<dbReference type="InterPro" id="IPR000531">
    <property type="entry name" value="Beta-barrel_TonB"/>
</dbReference>
<dbReference type="InterPro" id="IPR039426">
    <property type="entry name" value="TonB-dep_rcpt-like"/>
</dbReference>
<keyword evidence="5 12" id="KW-0732">Signal</keyword>
<keyword evidence="4 10" id="KW-0812">Transmembrane</keyword>
<evidence type="ECO:0000256" key="9">
    <source>
        <dbReference type="ARBA" id="ARBA00023237"/>
    </source>
</evidence>
<feature type="signal peptide" evidence="12">
    <location>
        <begin position="1"/>
        <end position="24"/>
    </location>
</feature>
<dbReference type="InterPro" id="IPR036942">
    <property type="entry name" value="Beta-barrel_TonB_sf"/>
</dbReference>
<dbReference type="GO" id="GO:0015344">
    <property type="term" value="F:siderophore uptake transmembrane transporter activity"/>
    <property type="evidence" value="ECO:0007669"/>
    <property type="project" value="TreeGrafter"/>
</dbReference>
<evidence type="ECO:0000256" key="5">
    <source>
        <dbReference type="ARBA" id="ARBA00022729"/>
    </source>
</evidence>
<evidence type="ECO:0000256" key="4">
    <source>
        <dbReference type="ARBA" id="ARBA00022692"/>
    </source>
</evidence>
<name>A0A3P3XG92_9SPIR</name>
<evidence type="ECO:0000256" key="10">
    <source>
        <dbReference type="PROSITE-ProRule" id="PRU01360"/>
    </source>
</evidence>
<dbReference type="InterPro" id="IPR037066">
    <property type="entry name" value="Plug_dom_sf"/>
</dbReference>
<dbReference type="Pfam" id="PF07715">
    <property type="entry name" value="Plug"/>
    <property type="match status" value="1"/>
</dbReference>
<evidence type="ECO:0000256" key="8">
    <source>
        <dbReference type="ARBA" id="ARBA00023170"/>
    </source>
</evidence>
<keyword evidence="8" id="KW-0675">Receptor</keyword>
<dbReference type="SUPFAM" id="SSF56935">
    <property type="entry name" value="Porins"/>
    <property type="match status" value="1"/>
</dbReference>
<comment type="similarity">
    <text evidence="10 11">Belongs to the TonB-dependent receptor family.</text>
</comment>
<dbReference type="Gene3D" id="2.170.130.10">
    <property type="entry name" value="TonB-dependent receptor, plug domain"/>
    <property type="match status" value="1"/>
</dbReference>
<accession>A0A3P3XG92</accession>
<dbReference type="GO" id="GO:0009279">
    <property type="term" value="C:cell outer membrane"/>
    <property type="evidence" value="ECO:0007669"/>
    <property type="project" value="UniProtKB-SubCell"/>
</dbReference>
<sequence>MRSTCPVKFLLLGLLLGSASVPRAFSQTVELPAVIIEETLPFDLLAPSAGTTIIEEHAIQTSAAPDLPSLLSSVPGVILSPTGSEGAQASVSLRGSTSNQVLVLVDGVRVTDPATGLTDFSRLGIPLDQIVQIEVQRGGLSAQYGADAVGGVIHIHTRRGSKNLSARISLENTSFLPSSITIGNGLSAITVPFVGSALIDGQSLSLAAENQWLSAWAKISRAANGYPYYDTNGERRRRENAGLLAASGGLQTRFPLSAGEISSSAKVSYRSVGIPGSLDIPTPEAHQEDWNANLTMQFRTDALLAGALALELSPYAQAGGIRYQQSQTSAVDSHISYRAGLDSSLSWLPPWNGEVKAGASFRYDRLESSVVKGAGGSAPERFSGGIFAEPSFGFGTWTAVPALRFDMTNDFPSGVSASFGLIHDFSKQTAIRATISSAYRAPSFDDLYWPASGGAEGNPSLKPESAISGDISLTHKEDACTWSVGTFARYARDVILWQPDDAGIWKPSNFGNALYPGIEAESSWKAGSWNLGANYTFLYSYVLSGNLSLSDDRRVPYVPVHAASLSASRTTKAFKSAFLFTYQSLRFTTTGNRAFLPATLIANAKLTWELGPRSDFELSFQNLFDERYEAVKGYPMPGFSLSATVTLRFEGARPGQN</sequence>
<keyword evidence="3 10" id="KW-1134">Transmembrane beta strand</keyword>
<keyword evidence="7 10" id="KW-0472">Membrane</keyword>
<dbReference type="EMBL" id="FWDM01000007">
    <property type="protein sequence ID" value="SLM10888.1"/>
    <property type="molecule type" value="Genomic_DNA"/>
</dbReference>
<evidence type="ECO:0000256" key="1">
    <source>
        <dbReference type="ARBA" id="ARBA00004571"/>
    </source>
</evidence>
<protein>
    <recommendedName>
        <fullName evidence="16">TonB-dependent receptor</fullName>
    </recommendedName>
</protein>
<evidence type="ECO:0000256" key="3">
    <source>
        <dbReference type="ARBA" id="ARBA00022452"/>
    </source>
</evidence>
<comment type="subcellular location">
    <subcellularLocation>
        <location evidence="1 10">Cell outer membrane</location>
        <topology evidence="1 10">Multi-pass membrane protein</topology>
    </subcellularLocation>
</comment>
<dbReference type="PANTHER" id="PTHR30069:SF29">
    <property type="entry name" value="HEMOGLOBIN AND HEMOGLOBIN-HAPTOGLOBIN-BINDING PROTEIN 1-RELATED"/>
    <property type="match status" value="1"/>
</dbReference>
<dbReference type="InterPro" id="IPR012910">
    <property type="entry name" value="Plug_dom"/>
</dbReference>